<dbReference type="PANTHER" id="PTHR42877:SF4">
    <property type="entry name" value="FAD_NAD(P)-BINDING DOMAIN-CONTAINING PROTEIN-RELATED"/>
    <property type="match status" value="1"/>
</dbReference>
<evidence type="ECO:0000313" key="2">
    <source>
        <dbReference type="EMBL" id="RDI53243.1"/>
    </source>
</evidence>
<protein>
    <submittedName>
        <fullName evidence="2">Cation diffusion facilitator CzcD-associated flavoprotein CzcO</fullName>
    </submittedName>
</protein>
<dbReference type="STRING" id="1210089.GCA_001613165_00200"/>
<proteinExistence type="predicted"/>
<keyword evidence="1" id="KW-0812">Transmembrane</keyword>
<dbReference type="EMBL" id="QQAZ01000003">
    <property type="protein sequence ID" value="RDI53243.1"/>
    <property type="molecule type" value="Genomic_DNA"/>
</dbReference>
<dbReference type="PANTHER" id="PTHR42877">
    <property type="entry name" value="L-ORNITHINE N(5)-MONOOXYGENASE-RELATED"/>
    <property type="match status" value="1"/>
</dbReference>
<dbReference type="Proteomes" id="UP000255355">
    <property type="component" value="Unassembled WGS sequence"/>
</dbReference>
<organism evidence="2 3">
    <name type="scientific">Nocardia mexicana</name>
    <dbReference type="NCBI Taxonomy" id="279262"/>
    <lineage>
        <taxon>Bacteria</taxon>
        <taxon>Bacillati</taxon>
        <taxon>Actinomycetota</taxon>
        <taxon>Actinomycetes</taxon>
        <taxon>Mycobacteriales</taxon>
        <taxon>Nocardiaceae</taxon>
        <taxon>Nocardia</taxon>
    </lineage>
</organism>
<dbReference type="OrthoDB" id="5168853at2"/>
<feature type="transmembrane region" description="Helical" evidence="1">
    <location>
        <begin position="12"/>
        <end position="31"/>
    </location>
</feature>
<dbReference type="InterPro" id="IPR036188">
    <property type="entry name" value="FAD/NAD-bd_sf"/>
</dbReference>
<evidence type="ECO:0000256" key="1">
    <source>
        <dbReference type="SAM" id="Phobius"/>
    </source>
</evidence>
<keyword evidence="1" id="KW-0472">Membrane</keyword>
<gene>
    <name evidence="2" type="ORF">DFR68_103631</name>
</gene>
<dbReference type="RefSeq" id="WP_068012695.1">
    <property type="nucleotide sequence ID" value="NZ_QQAZ01000003.1"/>
</dbReference>
<evidence type="ECO:0000313" key="3">
    <source>
        <dbReference type="Proteomes" id="UP000255355"/>
    </source>
</evidence>
<name>A0A370HED2_9NOCA</name>
<dbReference type="SUPFAM" id="SSF51905">
    <property type="entry name" value="FAD/NAD(P)-binding domain"/>
    <property type="match status" value="1"/>
</dbReference>
<accession>A0A370HED2</accession>
<keyword evidence="3" id="KW-1185">Reference proteome</keyword>
<dbReference type="AlphaFoldDB" id="A0A370HED2"/>
<dbReference type="Pfam" id="PF13738">
    <property type="entry name" value="Pyr_redox_3"/>
    <property type="match status" value="1"/>
</dbReference>
<sequence length="506" mass="56133">MKQSDTKVTVRRVGTVIIGAGFAGLGAAMALDRAGHRDFLIVERGGEVGGTWRDNTYPGSACDVPSHLYSLSFAPNPGWSRTFSPQPEIQDYLRRIARRSGVLDRAWFDTGITRAHWDDAAGLWRVDTTRGPVAADYLVCGFGVLCEPALPDIPGIETFGGEMFHSSRWNHEVELTGKRVAVIGTGASAIQIVPAVAGTVGHLDVYQRTAPWLLPRLDRPYTAVERWAFRRLPGWRRANRAAVYLMRETQGYCLTRGPAFTKPLELIAQAKLRWEIRDPGLRARVRPTFRIGCKRMLPSNDYYPALCREDVDLITSPIEEIRPDGIVTADGARHPADILVVATGFHVTDSPTFGIVHGRDGRSMAEMFDGAGPRAYKGTTMANFPNAFVLTGPNTATGHTSQLYMIEAQLAYLVDALTTLRRRGLRTFEVRAAAQREYNDRIQAKLAASVWNSGGCRSWYLDKHGHNTTLWPGTTWPFRRETRKFDLEAYEVSAASAEEPEGSIAR</sequence>
<reference evidence="2 3" key="1">
    <citation type="submission" date="2018-07" db="EMBL/GenBank/DDBJ databases">
        <title>Genomic Encyclopedia of Type Strains, Phase IV (KMG-IV): sequencing the most valuable type-strain genomes for metagenomic binning, comparative biology and taxonomic classification.</title>
        <authorList>
            <person name="Goeker M."/>
        </authorList>
    </citation>
    <scope>NUCLEOTIDE SEQUENCE [LARGE SCALE GENOMIC DNA]</scope>
    <source>
        <strain evidence="2 3">DSM 44952</strain>
    </source>
</reference>
<dbReference type="InterPro" id="IPR051209">
    <property type="entry name" value="FAD-bind_Monooxygenase_sf"/>
</dbReference>
<dbReference type="Gene3D" id="3.50.50.60">
    <property type="entry name" value="FAD/NAD(P)-binding domain"/>
    <property type="match status" value="2"/>
</dbReference>
<comment type="caution">
    <text evidence="2">The sequence shown here is derived from an EMBL/GenBank/DDBJ whole genome shotgun (WGS) entry which is preliminary data.</text>
</comment>
<keyword evidence="1" id="KW-1133">Transmembrane helix</keyword>